<feature type="region of interest" description="Disordered" evidence="1">
    <location>
        <begin position="1"/>
        <end position="81"/>
    </location>
</feature>
<evidence type="ECO:0000313" key="3">
    <source>
        <dbReference type="Proteomes" id="UP000886523"/>
    </source>
</evidence>
<feature type="region of interest" description="Disordered" evidence="1">
    <location>
        <begin position="117"/>
        <end position="205"/>
    </location>
</feature>
<evidence type="ECO:0000256" key="1">
    <source>
        <dbReference type="SAM" id="MobiDB-lite"/>
    </source>
</evidence>
<evidence type="ECO:0000313" key="2">
    <source>
        <dbReference type="EMBL" id="KAF9506268.1"/>
    </source>
</evidence>
<accession>A0A9P6AI84</accession>
<feature type="compositionally biased region" description="Polar residues" evidence="1">
    <location>
        <begin position="122"/>
        <end position="137"/>
    </location>
</feature>
<proteinExistence type="predicted"/>
<gene>
    <name evidence="2" type="ORF">BS47DRAFT_453456</name>
</gene>
<dbReference type="AlphaFoldDB" id="A0A9P6AI84"/>
<feature type="compositionally biased region" description="Basic and acidic residues" evidence="1">
    <location>
        <begin position="1"/>
        <end position="10"/>
    </location>
</feature>
<reference evidence="2" key="1">
    <citation type="journal article" date="2020" name="Nat. Commun.">
        <title>Large-scale genome sequencing of mycorrhizal fungi provides insights into the early evolution of symbiotic traits.</title>
        <authorList>
            <person name="Miyauchi S."/>
            <person name="Kiss E."/>
            <person name="Kuo A."/>
            <person name="Drula E."/>
            <person name="Kohler A."/>
            <person name="Sanchez-Garcia M."/>
            <person name="Morin E."/>
            <person name="Andreopoulos B."/>
            <person name="Barry K.W."/>
            <person name="Bonito G."/>
            <person name="Buee M."/>
            <person name="Carver A."/>
            <person name="Chen C."/>
            <person name="Cichocki N."/>
            <person name="Clum A."/>
            <person name="Culley D."/>
            <person name="Crous P.W."/>
            <person name="Fauchery L."/>
            <person name="Girlanda M."/>
            <person name="Hayes R.D."/>
            <person name="Keri Z."/>
            <person name="LaButti K."/>
            <person name="Lipzen A."/>
            <person name="Lombard V."/>
            <person name="Magnuson J."/>
            <person name="Maillard F."/>
            <person name="Murat C."/>
            <person name="Nolan M."/>
            <person name="Ohm R.A."/>
            <person name="Pangilinan J."/>
            <person name="Pereira M.F."/>
            <person name="Perotto S."/>
            <person name="Peter M."/>
            <person name="Pfister S."/>
            <person name="Riley R."/>
            <person name="Sitrit Y."/>
            <person name="Stielow J.B."/>
            <person name="Szollosi G."/>
            <person name="Zifcakova L."/>
            <person name="Stursova M."/>
            <person name="Spatafora J.W."/>
            <person name="Tedersoo L."/>
            <person name="Vaario L.M."/>
            <person name="Yamada A."/>
            <person name="Yan M."/>
            <person name="Wang P."/>
            <person name="Xu J."/>
            <person name="Bruns T."/>
            <person name="Baldrian P."/>
            <person name="Vilgalys R."/>
            <person name="Dunand C."/>
            <person name="Henrissat B."/>
            <person name="Grigoriev I.V."/>
            <person name="Hibbett D."/>
            <person name="Nagy L.G."/>
            <person name="Martin F.M."/>
        </authorList>
    </citation>
    <scope>NUCLEOTIDE SEQUENCE</scope>
    <source>
        <strain evidence="2">UP504</strain>
    </source>
</reference>
<comment type="caution">
    <text evidence="2">The sequence shown here is derived from an EMBL/GenBank/DDBJ whole genome shotgun (WGS) entry which is preliminary data.</text>
</comment>
<name>A0A9P6AI84_9AGAM</name>
<sequence length="292" mass="31723">MALEEAKAHDLVSSAPLRKPPLDTSPVGLPSVKSPANLKVDIPNSPEILNRIPDSSGPGHAEFLDDDERRNNGTDGAETIKNGAPLMSRQIEFGTMSAPVRDLGTIQIKAETPMNGRLPARMQSNGSHSKSPRTMQSVGPPAPIIRHPSIRSTTKDASSEVSAKISADSTRGDSVKLGTSPTRRFRRPQKLGTSVSRNPSAGRGADAKKIHPLEFRSPSPATDVFGPLARFRRLPWSRVSLVLDDHLYSQLPNKTYHPTKIERPILSLGLPRYPLVNPTARPPARVYSSRLP</sequence>
<dbReference type="Proteomes" id="UP000886523">
    <property type="component" value="Unassembled WGS sequence"/>
</dbReference>
<protein>
    <submittedName>
        <fullName evidence="2">Uncharacterized protein</fullName>
    </submittedName>
</protein>
<organism evidence="2 3">
    <name type="scientific">Hydnum rufescens UP504</name>
    <dbReference type="NCBI Taxonomy" id="1448309"/>
    <lineage>
        <taxon>Eukaryota</taxon>
        <taxon>Fungi</taxon>
        <taxon>Dikarya</taxon>
        <taxon>Basidiomycota</taxon>
        <taxon>Agaricomycotina</taxon>
        <taxon>Agaricomycetes</taxon>
        <taxon>Cantharellales</taxon>
        <taxon>Hydnaceae</taxon>
        <taxon>Hydnum</taxon>
    </lineage>
</organism>
<dbReference type="EMBL" id="MU129118">
    <property type="protein sequence ID" value="KAF9506268.1"/>
    <property type="molecule type" value="Genomic_DNA"/>
</dbReference>
<keyword evidence="3" id="KW-1185">Reference proteome</keyword>